<reference evidence="5 6" key="1">
    <citation type="submission" date="2018-10" db="EMBL/GenBank/DDBJ databases">
        <authorList>
            <person name="Jung H.S."/>
            <person name="Jeon C.O."/>
        </authorList>
    </citation>
    <scope>NUCLEOTIDE SEQUENCE [LARGE SCALE GENOMIC DNA]</scope>
    <source>
        <strain evidence="5 6">MA-7-27</strain>
    </source>
</reference>
<gene>
    <name evidence="5" type="ORF">D9R08_05240</name>
</gene>
<dbReference type="OrthoDB" id="7875399at2"/>
<dbReference type="InterPro" id="IPR023187">
    <property type="entry name" value="Tscrpt_reg_MarR-type_CS"/>
</dbReference>
<dbReference type="PANTHER" id="PTHR42756">
    <property type="entry name" value="TRANSCRIPTIONAL REGULATOR, MARR"/>
    <property type="match status" value="1"/>
</dbReference>
<dbReference type="Proteomes" id="UP000281343">
    <property type="component" value="Unassembled WGS sequence"/>
</dbReference>
<sequence>MDGVKPRFGLHESISFHTSQTARLIERRVEEGLRAFGLTRVGWCILVAVAEDGLKNPSEIASFVGIDRTATSRALRQLEDEGLIARSIGRQDRRTTEVALTPEGRTRMRAAMPICSENMAHFNEKLSAPERVELTRLLAKLRSGEGDDPLD</sequence>
<evidence type="ECO:0000256" key="3">
    <source>
        <dbReference type="ARBA" id="ARBA00023163"/>
    </source>
</evidence>
<dbReference type="InterPro" id="IPR000835">
    <property type="entry name" value="HTH_MarR-typ"/>
</dbReference>
<dbReference type="PRINTS" id="PR00598">
    <property type="entry name" value="HTHMARR"/>
</dbReference>
<dbReference type="AlphaFoldDB" id="A0A3L9Y9Y4"/>
<organism evidence="5 6">
    <name type="scientific">Rhodophyticola porphyridii</name>
    <dbReference type="NCBI Taxonomy" id="1852017"/>
    <lineage>
        <taxon>Bacteria</taxon>
        <taxon>Pseudomonadati</taxon>
        <taxon>Pseudomonadota</taxon>
        <taxon>Alphaproteobacteria</taxon>
        <taxon>Rhodobacterales</taxon>
        <taxon>Roseobacteraceae</taxon>
        <taxon>Rhodophyticola</taxon>
    </lineage>
</organism>
<dbReference type="PANTHER" id="PTHR42756:SF1">
    <property type="entry name" value="TRANSCRIPTIONAL REPRESSOR OF EMRAB OPERON"/>
    <property type="match status" value="1"/>
</dbReference>
<dbReference type="Gene3D" id="1.10.10.10">
    <property type="entry name" value="Winged helix-like DNA-binding domain superfamily/Winged helix DNA-binding domain"/>
    <property type="match status" value="1"/>
</dbReference>
<dbReference type="SMART" id="SM00347">
    <property type="entry name" value="HTH_MARR"/>
    <property type="match status" value="1"/>
</dbReference>
<dbReference type="InterPro" id="IPR036390">
    <property type="entry name" value="WH_DNA-bd_sf"/>
</dbReference>
<dbReference type="RefSeq" id="WP_121896979.1">
    <property type="nucleotide sequence ID" value="NZ_RCNT01000002.1"/>
</dbReference>
<dbReference type="InterPro" id="IPR036388">
    <property type="entry name" value="WH-like_DNA-bd_sf"/>
</dbReference>
<dbReference type="CDD" id="cd00090">
    <property type="entry name" value="HTH_ARSR"/>
    <property type="match status" value="1"/>
</dbReference>
<evidence type="ECO:0000313" key="6">
    <source>
        <dbReference type="Proteomes" id="UP000281343"/>
    </source>
</evidence>
<evidence type="ECO:0000256" key="2">
    <source>
        <dbReference type="ARBA" id="ARBA00023125"/>
    </source>
</evidence>
<evidence type="ECO:0000259" key="4">
    <source>
        <dbReference type="PROSITE" id="PS50995"/>
    </source>
</evidence>
<dbReference type="PROSITE" id="PS50995">
    <property type="entry name" value="HTH_MARR_2"/>
    <property type="match status" value="1"/>
</dbReference>
<dbReference type="PROSITE" id="PS01117">
    <property type="entry name" value="HTH_MARR_1"/>
    <property type="match status" value="1"/>
</dbReference>
<feature type="domain" description="HTH marR-type" evidence="4">
    <location>
        <begin position="11"/>
        <end position="143"/>
    </location>
</feature>
<comment type="caution">
    <text evidence="5">The sequence shown here is derived from an EMBL/GenBank/DDBJ whole genome shotgun (WGS) entry which is preliminary data.</text>
</comment>
<dbReference type="InterPro" id="IPR011991">
    <property type="entry name" value="ArsR-like_HTH"/>
</dbReference>
<keyword evidence="3" id="KW-0804">Transcription</keyword>
<proteinExistence type="predicted"/>
<dbReference type="SUPFAM" id="SSF46785">
    <property type="entry name" value="Winged helix' DNA-binding domain"/>
    <property type="match status" value="1"/>
</dbReference>
<keyword evidence="2" id="KW-0238">DNA-binding</keyword>
<evidence type="ECO:0000313" key="5">
    <source>
        <dbReference type="EMBL" id="RMA43043.1"/>
    </source>
</evidence>
<dbReference type="Pfam" id="PF01047">
    <property type="entry name" value="MarR"/>
    <property type="match status" value="1"/>
</dbReference>
<name>A0A3L9Y9Y4_9RHOB</name>
<keyword evidence="6" id="KW-1185">Reference proteome</keyword>
<dbReference type="EMBL" id="RCNT01000002">
    <property type="protein sequence ID" value="RMA43043.1"/>
    <property type="molecule type" value="Genomic_DNA"/>
</dbReference>
<dbReference type="GO" id="GO:0003677">
    <property type="term" value="F:DNA binding"/>
    <property type="evidence" value="ECO:0007669"/>
    <property type="project" value="UniProtKB-KW"/>
</dbReference>
<protein>
    <submittedName>
        <fullName evidence="5">MarR family transcriptional regulator</fullName>
    </submittedName>
</protein>
<dbReference type="GO" id="GO:0003700">
    <property type="term" value="F:DNA-binding transcription factor activity"/>
    <property type="evidence" value="ECO:0007669"/>
    <property type="project" value="InterPro"/>
</dbReference>
<accession>A0A3L9Y9Y4</accession>
<evidence type="ECO:0000256" key="1">
    <source>
        <dbReference type="ARBA" id="ARBA00023015"/>
    </source>
</evidence>
<keyword evidence="1" id="KW-0805">Transcription regulation</keyword>